<dbReference type="InterPro" id="IPR036565">
    <property type="entry name" value="Mur-like_cat_sf"/>
</dbReference>
<dbReference type="InterPro" id="IPR001645">
    <property type="entry name" value="Folylpolyglutamate_synth"/>
</dbReference>
<dbReference type="InterPro" id="IPR036615">
    <property type="entry name" value="Mur_ligase_C_dom_sf"/>
</dbReference>
<feature type="domain" description="Mur ligase central" evidence="13">
    <location>
        <begin position="43"/>
        <end position="269"/>
    </location>
</feature>
<sequence length="437" mass="48276">MVNAEEYLLEIPMWTKQKNSLEDVRAYLEAMGNPDRALKAVHVAGTNGKGSVCAFLTCALKEAGYRTGTFVSPHLEQVRERFLINGEMTDRESFERSFSTVLAVTERMVEQGKCHPTFFEFLFYMAMVLFREKQVDVVVLETGMGGRLDTTNVIESPLACVITSISLDHTQYLGDTISAIAAEKAGIIKARVPVIFDDGQPEASAVIEGRAYFLDAPRYPVGEDDFEIRGSLDDGTGFLMSARMRDGRNLDLAVPFEARYQARNAMLAVRTLEILRGSGITADDGAVRRGIRATRWPGRMEQAAPGLYLDGAHNPGGIAAFLEAVRDVTGRREKEPYLLFAAVADKDYRSMAEAICREIPWRGIGIARMKNSRGLDTEKLAGIFRDFADCPVWEYEDAGTALHEMRKAAGEQLLFCAGSLYLIGELRECNSSNGSSS</sequence>
<name>A0A1I0C4Y4_9FIRM</name>
<comment type="similarity">
    <text evidence="2 11">Belongs to the folylpolyglutamate synthase family.</text>
</comment>
<evidence type="ECO:0000259" key="13">
    <source>
        <dbReference type="Pfam" id="PF08245"/>
    </source>
</evidence>
<keyword evidence="15" id="KW-1185">Reference proteome</keyword>
<evidence type="ECO:0000256" key="1">
    <source>
        <dbReference type="ARBA" id="ARBA00001946"/>
    </source>
</evidence>
<comment type="catalytic activity">
    <reaction evidence="10">
        <text>(6S)-5,6,7,8-tetrahydrofolyl-(gamma-L-Glu)(n) + L-glutamate + ATP = (6S)-5,6,7,8-tetrahydrofolyl-(gamma-L-Glu)(n+1) + ADP + phosphate + H(+)</text>
        <dbReference type="Rhea" id="RHEA:10580"/>
        <dbReference type="Rhea" id="RHEA-COMP:14738"/>
        <dbReference type="Rhea" id="RHEA-COMP:14740"/>
        <dbReference type="ChEBI" id="CHEBI:15378"/>
        <dbReference type="ChEBI" id="CHEBI:29985"/>
        <dbReference type="ChEBI" id="CHEBI:30616"/>
        <dbReference type="ChEBI" id="CHEBI:43474"/>
        <dbReference type="ChEBI" id="CHEBI:141005"/>
        <dbReference type="ChEBI" id="CHEBI:456216"/>
        <dbReference type="EC" id="6.3.2.17"/>
    </reaction>
</comment>
<evidence type="ECO:0000256" key="6">
    <source>
        <dbReference type="ARBA" id="ARBA00022741"/>
    </source>
</evidence>
<dbReference type="Proteomes" id="UP000198508">
    <property type="component" value="Unassembled WGS sequence"/>
</dbReference>
<dbReference type="Pfam" id="PF08245">
    <property type="entry name" value="Mur_ligase_M"/>
    <property type="match status" value="1"/>
</dbReference>
<dbReference type="FunFam" id="3.40.1190.10:FF:000011">
    <property type="entry name" value="Folylpolyglutamate synthase/dihydrofolate synthase"/>
    <property type="match status" value="1"/>
</dbReference>
<evidence type="ECO:0000256" key="5">
    <source>
        <dbReference type="ARBA" id="ARBA00022723"/>
    </source>
</evidence>
<keyword evidence="7 11" id="KW-0067">ATP-binding</keyword>
<dbReference type="PANTHER" id="PTHR11136">
    <property type="entry name" value="FOLYLPOLYGLUTAMATE SYNTHASE-RELATED"/>
    <property type="match status" value="1"/>
</dbReference>
<dbReference type="AlphaFoldDB" id="A0A1I0C4Y4"/>
<evidence type="ECO:0000313" key="15">
    <source>
        <dbReference type="Proteomes" id="UP000198508"/>
    </source>
</evidence>
<protein>
    <recommendedName>
        <fullName evidence="3">tetrahydrofolate synthase</fullName>
        <ecNumber evidence="3">6.3.2.17</ecNumber>
    </recommendedName>
    <alternativeName>
        <fullName evidence="9">Tetrahydrofolylpolyglutamate synthase</fullName>
    </alternativeName>
</protein>
<evidence type="ECO:0000256" key="7">
    <source>
        <dbReference type="ARBA" id="ARBA00022840"/>
    </source>
</evidence>
<dbReference type="GO" id="GO:0005524">
    <property type="term" value="F:ATP binding"/>
    <property type="evidence" value="ECO:0007669"/>
    <property type="project" value="UniProtKB-KW"/>
</dbReference>
<keyword evidence="6 11" id="KW-0547">Nucleotide-binding</keyword>
<feature type="domain" description="Mur ligase C-terminal" evidence="12">
    <location>
        <begin position="298"/>
        <end position="419"/>
    </location>
</feature>
<dbReference type="EC" id="6.3.2.17" evidence="3"/>
<keyword evidence="8" id="KW-0460">Magnesium</keyword>
<dbReference type="Gene3D" id="3.90.190.20">
    <property type="entry name" value="Mur ligase, C-terminal domain"/>
    <property type="match status" value="1"/>
</dbReference>
<comment type="cofactor">
    <cofactor evidence="1">
        <name>Mg(2+)</name>
        <dbReference type="ChEBI" id="CHEBI:18420"/>
    </cofactor>
</comment>
<dbReference type="GO" id="GO:0008841">
    <property type="term" value="F:dihydrofolate synthase activity"/>
    <property type="evidence" value="ECO:0007669"/>
    <property type="project" value="TreeGrafter"/>
</dbReference>
<dbReference type="InterPro" id="IPR013221">
    <property type="entry name" value="Mur_ligase_cen"/>
</dbReference>
<accession>A0A1I0C4Y4</accession>
<evidence type="ECO:0000256" key="10">
    <source>
        <dbReference type="ARBA" id="ARBA00047493"/>
    </source>
</evidence>
<evidence type="ECO:0000256" key="8">
    <source>
        <dbReference type="ARBA" id="ARBA00022842"/>
    </source>
</evidence>
<keyword evidence="4 11" id="KW-0436">Ligase</keyword>
<dbReference type="STRING" id="460384.SAMN05216313_102301"/>
<organism evidence="14 15">
    <name type="scientific">Enterocloster lavalensis</name>
    <dbReference type="NCBI Taxonomy" id="460384"/>
    <lineage>
        <taxon>Bacteria</taxon>
        <taxon>Bacillati</taxon>
        <taxon>Bacillota</taxon>
        <taxon>Clostridia</taxon>
        <taxon>Lachnospirales</taxon>
        <taxon>Lachnospiraceae</taxon>
        <taxon>Enterocloster</taxon>
    </lineage>
</organism>
<evidence type="ECO:0000256" key="2">
    <source>
        <dbReference type="ARBA" id="ARBA00008276"/>
    </source>
</evidence>
<evidence type="ECO:0000256" key="3">
    <source>
        <dbReference type="ARBA" id="ARBA00013025"/>
    </source>
</evidence>
<dbReference type="GO" id="GO:0005737">
    <property type="term" value="C:cytoplasm"/>
    <property type="evidence" value="ECO:0007669"/>
    <property type="project" value="TreeGrafter"/>
</dbReference>
<gene>
    <name evidence="14" type="ORF">SAMN05216313_102301</name>
</gene>
<dbReference type="EMBL" id="FOIM01000002">
    <property type="protein sequence ID" value="SET14524.1"/>
    <property type="molecule type" value="Genomic_DNA"/>
</dbReference>
<dbReference type="NCBIfam" id="TIGR01499">
    <property type="entry name" value="folC"/>
    <property type="match status" value="1"/>
</dbReference>
<dbReference type="PANTHER" id="PTHR11136:SF0">
    <property type="entry name" value="DIHYDROFOLATE SYNTHETASE-RELATED"/>
    <property type="match status" value="1"/>
</dbReference>
<dbReference type="InterPro" id="IPR004101">
    <property type="entry name" value="Mur_ligase_C"/>
</dbReference>
<dbReference type="GO" id="GO:0004326">
    <property type="term" value="F:tetrahydrofolylpolyglutamate synthase activity"/>
    <property type="evidence" value="ECO:0007669"/>
    <property type="project" value="UniProtKB-EC"/>
</dbReference>
<keyword evidence="5" id="KW-0479">Metal-binding</keyword>
<dbReference type="RefSeq" id="WP_092360890.1">
    <property type="nucleotide sequence ID" value="NZ_DAINWJ010000141.1"/>
</dbReference>
<dbReference type="GO" id="GO:0046872">
    <property type="term" value="F:metal ion binding"/>
    <property type="evidence" value="ECO:0007669"/>
    <property type="project" value="UniProtKB-KW"/>
</dbReference>
<evidence type="ECO:0000313" key="14">
    <source>
        <dbReference type="EMBL" id="SET14524.1"/>
    </source>
</evidence>
<evidence type="ECO:0000256" key="4">
    <source>
        <dbReference type="ARBA" id="ARBA00022598"/>
    </source>
</evidence>
<evidence type="ECO:0000256" key="11">
    <source>
        <dbReference type="PIRNR" id="PIRNR001563"/>
    </source>
</evidence>
<dbReference type="InterPro" id="IPR018109">
    <property type="entry name" value="Folylpolyglutamate_synth_CS"/>
</dbReference>
<dbReference type="Pfam" id="PF02875">
    <property type="entry name" value="Mur_ligase_C"/>
    <property type="match status" value="1"/>
</dbReference>
<reference evidence="15" key="1">
    <citation type="submission" date="2016-10" db="EMBL/GenBank/DDBJ databases">
        <authorList>
            <person name="Varghese N."/>
            <person name="Submissions S."/>
        </authorList>
    </citation>
    <scope>NUCLEOTIDE SEQUENCE [LARGE SCALE GENOMIC DNA]</scope>
    <source>
        <strain evidence="15">NLAE-zl-G277</strain>
    </source>
</reference>
<dbReference type="SUPFAM" id="SSF53244">
    <property type="entry name" value="MurD-like peptide ligases, peptide-binding domain"/>
    <property type="match status" value="1"/>
</dbReference>
<dbReference type="Gene3D" id="3.40.1190.10">
    <property type="entry name" value="Mur-like, catalytic domain"/>
    <property type="match status" value="1"/>
</dbReference>
<evidence type="ECO:0000259" key="12">
    <source>
        <dbReference type="Pfam" id="PF02875"/>
    </source>
</evidence>
<dbReference type="PIRSF" id="PIRSF001563">
    <property type="entry name" value="Folylpolyglu_synth"/>
    <property type="match status" value="1"/>
</dbReference>
<dbReference type="SUPFAM" id="SSF53623">
    <property type="entry name" value="MurD-like peptide ligases, catalytic domain"/>
    <property type="match status" value="1"/>
</dbReference>
<dbReference type="PROSITE" id="PS01012">
    <property type="entry name" value="FOLYLPOLYGLU_SYNT_2"/>
    <property type="match status" value="1"/>
</dbReference>
<proteinExistence type="inferred from homology"/>
<evidence type="ECO:0000256" key="9">
    <source>
        <dbReference type="ARBA" id="ARBA00030592"/>
    </source>
</evidence>